<dbReference type="Gene3D" id="3.10.350.10">
    <property type="entry name" value="LysM domain"/>
    <property type="match status" value="1"/>
</dbReference>
<feature type="transmembrane region" description="Helical" evidence="3">
    <location>
        <begin position="71"/>
        <end position="88"/>
    </location>
</feature>
<dbReference type="PROSITE" id="PS51782">
    <property type="entry name" value="LYSM"/>
    <property type="match status" value="1"/>
</dbReference>
<feature type="domain" description="Chitin-binding type-1" evidence="4">
    <location>
        <begin position="258"/>
        <end position="300"/>
    </location>
</feature>
<keyword evidence="3" id="KW-1133">Transmembrane helix</keyword>
<comment type="caution">
    <text evidence="6">The sequence shown here is derived from an EMBL/GenBank/DDBJ whole genome shotgun (WGS) entry which is preliminary data.</text>
</comment>
<accession>A0AA39YSP1</accession>
<evidence type="ECO:0000259" key="5">
    <source>
        <dbReference type="PROSITE" id="PS51782"/>
    </source>
</evidence>
<dbReference type="EMBL" id="JAULSV010000001">
    <property type="protein sequence ID" value="KAK0657903.1"/>
    <property type="molecule type" value="Genomic_DNA"/>
</dbReference>
<evidence type="ECO:0000313" key="7">
    <source>
        <dbReference type="Proteomes" id="UP001174936"/>
    </source>
</evidence>
<gene>
    <name evidence="6" type="ORF">B0T16DRAFT_402704</name>
</gene>
<organism evidence="6 7">
    <name type="scientific">Cercophora newfieldiana</name>
    <dbReference type="NCBI Taxonomy" id="92897"/>
    <lineage>
        <taxon>Eukaryota</taxon>
        <taxon>Fungi</taxon>
        <taxon>Dikarya</taxon>
        <taxon>Ascomycota</taxon>
        <taxon>Pezizomycotina</taxon>
        <taxon>Sordariomycetes</taxon>
        <taxon>Sordariomycetidae</taxon>
        <taxon>Sordariales</taxon>
        <taxon>Lasiosphaeriaceae</taxon>
        <taxon>Cercophora</taxon>
    </lineage>
</organism>
<dbReference type="GO" id="GO:0008061">
    <property type="term" value="F:chitin binding"/>
    <property type="evidence" value="ECO:0007669"/>
    <property type="project" value="UniProtKB-UniRule"/>
</dbReference>
<proteinExistence type="predicted"/>
<feature type="domain" description="LysM" evidence="5">
    <location>
        <begin position="147"/>
        <end position="193"/>
    </location>
</feature>
<evidence type="ECO:0000256" key="3">
    <source>
        <dbReference type="SAM" id="Phobius"/>
    </source>
</evidence>
<dbReference type="PROSITE" id="PS50941">
    <property type="entry name" value="CHIT_BIND_I_2"/>
    <property type="match status" value="1"/>
</dbReference>
<evidence type="ECO:0000256" key="1">
    <source>
        <dbReference type="PROSITE-ProRule" id="PRU00261"/>
    </source>
</evidence>
<dbReference type="InterPro" id="IPR036779">
    <property type="entry name" value="LysM_dom_sf"/>
</dbReference>
<keyword evidence="7" id="KW-1185">Reference proteome</keyword>
<reference evidence="6" key="1">
    <citation type="submission" date="2023-06" db="EMBL/GenBank/DDBJ databases">
        <title>Genome-scale phylogeny and comparative genomics of the fungal order Sordariales.</title>
        <authorList>
            <consortium name="Lawrence Berkeley National Laboratory"/>
            <person name="Hensen N."/>
            <person name="Bonometti L."/>
            <person name="Westerberg I."/>
            <person name="Brannstrom I.O."/>
            <person name="Guillou S."/>
            <person name="Cros-Aarteil S."/>
            <person name="Calhoun S."/>
            <person name="Haridas S."/>
            <person name="Kuo A."/>
            <person name="Mondo S."/>
            <person name="Pangilinan J."/>
            <person name="Riley R."/>
            <person name="Labutti K."/>
            <person name="Andreopoulos B."/>
            <person name="Lipzen A."/>
            <person name="Chen C."/>
            <person name="Yanf M."/>
            <person name="Daum C."/>
            <person name="Ng V."/>
            <person name="Clum A."/>
            <person name="Steindorff A."/>
            <person name="Ohm R."/>
            <person name="Martin F."/>
            <person name="Silar P."/>
            <person name="Natvig D."/>
            <person name="Lalanne C."/>
            <person name="Gautier V."/>
            <person name="Ament-Velasquez S.L."/>
            <person name="Kruys A."/>
            <person name="Hutchinson M.I."/>
            <person name="Powell A.J."/>
            <person name="Barry K."/>
            <person name="Miller A.N."/>
            <person name="Grigoriev I.V."/>
            <person name="Debuchy R."/>
            <person name="Gladieux P."/>
            <person name="Thoren M.H."/>
            <person name="Johannesson H."/>
        </authorList>
    </citation>
    <scope>NUCLEOTIDE SEQUENCE</scope>
    <source>
        <strain evidence="6">SMH2532-1</strain>
    </source>
</reference>
<feature type="region of interest" description="Disordered" evidence="2">
    <location>
        <begin position="308"/>
        <end position="337"/>
    </location>
</feature>
<keyword evidence="1" id="KW-1015">Disulfide bond</keyword>
<dbReference type="AlphaFoldDB" id="A0AA39YSP1"/>
<keyword evidence="3" id="KW-0812">Transmembrane</keyword>
<evidence type="ECO:0000259" key="4">
    <source>
        <dbReference type="PROSITE" id="PS50941"/>
    </source>
</evidence>
<dbReference type="InterPro" id="IPR018392">
    <property type="entry name" value="LysM"/>
</dbReference>
<evidence type="ECO:0008006" key="8">
    <source>
        <dbReference type="Google" id="ProtNLM"/>
    </source>
</evidence>
<sequence length="428" mass="46285">MKIRGKQKKKERGNLSFPPLPSLNQTPLTITFTAAIWRLGQIPHSHHLNSSGLPSFSPSLFRHSNTTAMKLWALSLAFAFLAAPYSAVAANDCQPVTWDDTPQRRDFAIATGGSNDSIIVPNPVIEVRQASPTPLKPGDINCRAWMSTWDDVNYYTCKKMANDWGVSIAGFFKMNPALKVDCSNIQPNTQYCIQAYIEPLRSSDGRCAPNYNNAVCSGTSSGRCCNAQTWKCGNTTADCSDGTCYEGSCAGDWVWSTNGTCGGSRQCPPKWGDCCNMQGKCGNGTTFCAENVCQSGKCNWPWLRNTTATTSSPTASSSATRTSSTSSSASSPGVPPVPSSTDYCQGGTGAAPYTDLCSYGCWFGYCPPPCTCMTVTNSLQTPKKPEKRGIAQPAYQNLLNFNQLCDFGCSQPNPFAYCPATYCKYITY</sequence>
<comment type="caution">
    <text evidence="1">Lacks conserved residue(s) required for the propagation of feature annotation.</text>
</comment>
<feature type="compositionally biased region" description="Low complexity" evidence="2">
    <location>
        <begin position="308"/>
        <end position="332"/>
    </location>
</feature>
<name>A0AA39YSP1_9PEZI</name>
<evidence type="ECO:0000313" key="6">
    <source>
        <dbReference type="EMBL" id="KAK0657903.1"/>
    </source>
</evidence>
<dbReference type="Proteomes" id="UP001174936">
    <property type="component" value="Unassembled WGS sequence"/>
</dbReference>
<protein>
    <recommendedName>
        <fullName evidence="8">Chitin-binding type-1 domain-containing protein</fullName>
    </recommendedName>
</protein>
<keyword evidence="3" id="KW-0472">Membrane</keyword>
<evidence type="ECO:0000256" key="2">
    <source>
        <dbReference type="SAM" id="MobiDB-lite"/>
    </source>
</evidence>
<feature type="disulfide bond" evidence="1">
    <location>
        <begin position="274"/>
        <end position="288"/>
    </location>
</feature>
<dbReference type="InterPro" id="IPR001002">
    <property type="entry name" value="Chitin-bd_1"/>
</dbReference>
<keyword evidence="1" id="KW-0147">Chitin-binding</keyword>